<organism evidence="1">
    <name type="scientific">freshwater metagenome</name>
    <dbReference type="NCBI Taxonomy" id="449393"/>
    <lineage>
        <taxon>unclassified sequences</taxon>
        <taxon>metagenomes</taxon>
        <taxon>ecological metagenomes</taxon>
    </lineage>
</organism>
<sequence>MFTARKKVITLVMLLPLILAGCSSSSDESFDDPFTDFSDIFSESANVSSVKDAYLGSCPTATLGEMADAFMSGVSWTDFPSSGGTIVELTGEISYDGYPATAQIQFELSGGSFEAVYLGINDVDQNRLTLSALLGKMCDATY</sequence>
<protein>
    <submittedName>
        <fullName evidence="1">Unannotated protein</fullName>
    </submittedName>
</protein>
<accession>A0A6J6KSD0</accession>
<proteinExistence type="predicted"/>
<dbReference type="AlphaFoldDB" id="A0A6J6KSD0"/>
<dbReference type="PROSITE" id="PS51257">
    <property type="entry name" value="PROKAR_LIPOPROTEIN"/>
    <property type="match status" value="1"/>
</dbReference>
<dbReference type="EMBL" id="CAEZWL010000008">
    <property type="protein sequence ID" value="CAB4651025.1"/>
    <property type="molecule type" value="Genomic_DNA"/>
</dbReference>
<evidence type="ECO:0000313" key="1">
    <source>
        <dbReference type="EMBL" id="CAB4651025.1"/>
    </source>
</evidence>
<reference evidence="1" key="1">
    <citation type="submission" date="2020-05" db="EMBL/GenBank/DDBJ databases">
        <authorList>
            <person name="Chiriac C."/>
            <person name="Salcher M."/>
            <person name="Ghai R."/>
            <person name="Kavagutti S V."/>
        </authorList>
    </citation>
    <scope>NUCLEOTIDE SEQUENCE</scope>
</reference>
<name>A0A6J6KSD0_9ZZZZ</name>
<gene>
    <name evidence="1" type="ORF">UFOPK2243_00494</name>
</gene>